<dbReference type="SUPFAM" id="SSF53756">
    <property type="entry name" value="UDP-Glycosyltransferase/glycogen phosphorylase"/>
    <property type="match status" value="1"/>
</dbReference>
<dbReference type="Pfam" id="PF04413">
    <property type="entry name" value="Glycos_transf_N"/>
    <property type="match status" value="1"/>
</dbReference>
<keyword evidence="12" id="KW-1003">Cell membrane</keyword>
<gene>
    <name evidence="14" type="ORF">DFR26_0587</name>
</gene>
<keyword evidence="6 12" id="KW-0808">Transferase</keyword>
<keyword evidence="7" id="KW-0735">Signal-anchor</keyword>
<keyword evidence="15" id="KW-1185">Reference proteome</keyword>
<dbReference type="InterPro" id="IPR039901">
    <property type="entry name" value="Kdotransferase"/>
</dbReference>
<dbReference type="FunFam" id="3.40.50.2000:FF:000032">
    <property type="entry name" value="3-deoxy-D-manno-octulosonic acid transferase"/>
    <property type="match status" value="1"/>
</dbReference>
<name>A0A3E0H9J6_9GAMM</name>
<dbReference type="PANTHER" id="PTHR42755:SF1">
    <property type="entry name" value="3-DEOXY-D-MANNO-OCTULOSONIC ACID TRANSFERASE, MITOCHONDRIAL-RELATED"/>
    <property type="match status" value="1"/>
</dbReference>
<evidence type="ECO:0000256" key="12">
    <source>
        <dbReference type="RuleBase" id="RU365103"/>
    </source>
</evidence>
<evidence type="ECO:0000256" key="10">
    <source>
        <dbReference type="PIRSR" id="PIRSR639901-1"/>
    </source>
</evidence>
<dbReference type="InterPro" id="IPR038107">
    <property type="entry name" value="Glycos_transf_N_sf"/>
</dbReference>
<evidence type="ECO:0000256" key="6">
    <source>
        <dbReference type="ARBA" id="ARBA00022679"/>
    </source>
</evidence>
<comment type="pathway">
    <text evidence="2 12">Bacterial outer membrane biogenesis; LPS core biosynthesis.</text>
</comment>
<dbReference type="Proteomes" id="UP000256774">
    <property type="component" value="Unassembled WGS sequence"/>
</dbReference>
<evidence type="ECO:0000313" key="14">
    <source>
        <dbReference type="EMBL" id="REH40386.1"/>
    </source>
</evidence>
<feature type="site" description="Transition state stabilizer" evidence="11">
    <location>
        <position position="226"/>
    </location>
</feature>
<dbReference type="PANTHER" id="PTHR42755">
    <property type="entry name" value="3-DEOXY-MANNO-OCTULOSONATE CYTIDYLYLTRANSFERASE"/>
    <property type="match status" value="1"/>
</dbReference>
<dbReference type="EMBL" id="QUNR01000001">
    <property type="protein sequence ID" value="REH40386.1"/>
    <property type="molecule type" value="Genomic_DNA"/>
</dbReference>
<feature type="active site" description="Proton acceptor" evidence="10">
    <location>
        <position position="75"/>
    </location>
</feature>
<evidence type="ECO:0000259" key="13">
    <source>
        <dbReference type="Pfam" id="PF04413"/>
    </source>
</evidence>
<feature type="site" description="Transition state stabilizer" evidence="11">
    <location>
        <position position="148"/>
    </location>
</feature>
<dbReference type="GO" id="GO:0009244">
    <property type="term" value="P:lipopolysaccharide core region biosynthetic process"/>
    <property type="evidence" value="ECO:0007669"/>
    <property type="project" value="UniProtKB-UniRule"/>
</dbReference>
<organism evidence="14 15">
    <name type="scientific">Paraperlucidibaca baekdonensis</name>
    <dbReference type="NCBI Taxonomy" id="748120"/>
    <lineage>
        <taxon>Bacteria</taxon>
        <taxon>Pseudomonadati</taxon>
        <taxon>Pseudomonadota</taxon>
        <taxon>Gammaproteobacteria</taxon>
        <taxon>Moraxellales</taxon>
        <taxon>Moraxellaceae</taxon>
        <taxon>Paraperlucidibaca</taxon>
    </lineage>
</organism>
<dbReference type="EC" id="2.4.99.12" evidence="4 12"/>
<keyword evidence="12" id="KW-0472">Membrane</keyword>
<dbReference type="Gene3D" id="3.40.50.11720">
    <property type="entry name" value="3-Deoxy-D-manno-octulosonic-acid transferase, N-terminal domain"/>
    <property type="match status" value="1"/>
</dbReference>
<evidence type="ECO:0000256" key="5">
    <source>
        <dbReference type="ARBA" id="ARBA00019077"/>
    </source>
</evidence>
<accession>A0A3E0H9J6</accession>
<feature type="domain" description="3-deoxy-D-manno-octulosonic-acid transferase N-terminal" evidence="13">
    <location>
        <begin position="34"/>
        <end position="228"/>
    </location>
</feature>
<keyword evidence="7" id="KW-0812">Transmembrane</keyword>
<evidence type="ECO:0000256" key="1">
    <source>
        <dbReference type="ARBA" id="ARBA00004388"/>
    </source>
</evidence>
<keyword evidence="12" id="KW-0448">Lipopolysaccharide biosynthesis</keyword>
<dbReference type="FunFam" id="3.40.50.11720:FF:000001">
    <property type="entry name" value="3-deoxy-D-manno-octulosonic acid transferase"/>
    <property type="match status" value="1"/>
</dbReference>
<dbReference type="GO" id="GO:0043842">
    <property type="term" value="F:Kdo transferase activity"/>
    <property type="evidence" value="ECO:0007669"/>
    <property type="project" value="UniProtKB-EC"/>
</dbReference>
<sequence>MPRWLYSLLLYVAMPLIFLRLHVRGREAPAYRLRWRERLGYAPHQRAARDGPAPTAANAPALTRPLWLHAVSLGETLAARPLVEAIREHYPNLPLLITTMTPTGSAQVRAIWGDDSADFAHVYAPYDFPQAVRRFLAHWQPRALVIMETELWPNTLVQARARGIPVMLANARLSARSARGYERAGRLGAELMRQLSVVAAQDEATAERFCVLGVPSSQVVCTGSVKFDLEVPSSLADDAARWRVAWSLHQRPVWVAASTHAGEDEIVLAAHRQVLQAHPEALLMLVPRHPERFDGVAKLISSQGFSAVRRSSHEPVTADTQVLLADSMGELLLWLAMSRVALIGGSLLAPGGGHNTLEPLAVGVPTLTGPHFTNFQSINESLLAAGALSVVSDAESLTRAVLARFTDADLVATERAAGAAVMHANQGAVARQLQLLAPWLGASTLAAESANSHSI</sequence>
<comment type="subcellular location">
    <subcellularLocation>
        <location evidence="1">Cell inner membrane</location>
        <topology evidence="1">Single-pass membrane protein</topology>
        <orientation evidence="1">Cytoplasmic side</orientation>
    </subcellularLocation>
    <subcellularLocation>
        <location evidence="12">Cell membrane</location>
    </subcellularLocation>
</comment>
<evidence type="ECO:0000256" key="4">
    <source>
        <dbReference type="ARBA" id="ARBA00012621"/>
    </source>
</evidence>
<reference evidence="14 15" key="1">
    <citation type="submission" date="2018-08" db="EMBL/GenBank/DDBJ databases">
        <title>Genomic Encyclopedia of Type Strains, Phase IV (KMG-IV): sequencing the most valuable type-strain genomes for metagenomic binning, comparative biology and taxonomic classification.</title>
        <authorList>
            <person name="Goeker M."/>
        </authorList>
    </citation>
    <scope>NUCLEOTIDE SEQUENCE [LARGE SCALE GENOMIC DNA]</scope>
    <source>
        <strain evidence="14 15">DSM 26022</strain>
    </source>
</reference>
<comment type="caution">
    <text evidence="14">The sequence shown here is derived from an EMBL/GenBank/DDBJ whole genome shotgun (WGS) entry which is preliminary data.</text>
</comment>
<proteinExistence type="inferred from homology"/>
<evidence type="ECO:0000313" key="15">
    <source>
        <dbReference type="Proteomes" id="UP000256774"/>
    </source>
</evidence>
<dbReference type="NCBIfam" id="NF004388">
    <property type="entry name" value="PRK05749.1-4"/>
    <property type="match status" value="1"/>
</dbReference>
<comment type="function">
    <text evidence="12">Involved in lipopolysaccharide (LPS) biosynthesis. Catalyzes the transfer of 3-deoxy-D-manno-octulosonate (Kdo) residue(s) from CMP-Kdo to lipid IV(A), the tetraacyldisaccharide-1,4'-bisphosphate precursor of lipid A.</text>
</comment>
<evidence type="ECO:0000256" key="8">
    <source>
        <dbReference type="ARBA" id="ARBA00031445"/>
    </source>
</evidence>
<protein>
    <recommendedName>
        <fullName evidence="5 12">3-deoxy-D-manno-octulosonic acid transferase</fullName>
        <shortName evidence="12">Kdo transferase</shortName>
        <ecNumber evidence="4 12">2.4.99.12</ecNumber>
    </recommendedName>
    <alternativeName>
        <fullName evidence="8 12">Lipid IV(A) 3-deoxy-D-manno-octulosonic acid transferase</fullName>
    </alternativeName>
</protein>
<comment type="similarity">
    <text evidence="3">Belongs to the glycosyltransferase group 1 family. Glycosyltransferase 30 subfamily.</text>
</comment>
<dbReference type="UniPathway" id="UPA00958"/>
<dbReference type="GO" id="GO:0005886">
    <property type="term" value="C:plasma membrane"/>
    <property type="evidence" value="ECO:0007669"/>
    <property type="project" value="UniProtKB-SubCell"/>
</dbReference>
<dbReference type="AlphaFoldDB" id="A0A3E0H9J6"/>
<comment type="catalytic activity">
    <reaction evidence="9 12">
        <text>lipid IVA (E. coli) + CMP-3-deoxy-beta-D-manno-octulosonate = alpha-Kdo-(2-&gt;6)-lipid IVA (E. coli) + CMP + H(+)</text>
        <dbReference type="Rhea" id="RHEA:28066"/>
        <dbReference type="ChEBI" id="CHEBI:15378"/>
        <dbReference type="ChEBI" id="CHEBI:58603"/>
        <dbReference type="ChEBI" id="CHEBI:60364"/>
        <dbReference type="ChEBI" id="CHEBI:60377"/>
        <dbReference type="ChEBI" id="CHEBI:85987"/>
        <dbReference type="EC" id="2.4.99.12"/>
    </reaction>
</comment>
<evidence type="ECO:0000256" key="2">
    <source>
        <dbReference type="ARBA" id="ARBA00004713"/>
    </source>
</evidence>
<dbReference type="Gene3D" id="3.40.50.2000">
    <property type="entry name" value="Glycogen Phosphorylase B"/>
    <property type="match status" value="1"/>
</dbReference>
<evidence type="ECO:0000256" key="9">
    <source>
        <dbReference type="ARBA" id="ARBA00049183"/>
    </source>
</evidence>
<evidence type="ECO:0000256" key="7">
    <source>
        <dbReference type="ARBA" id="ARBA00022968"/>
    </source>
</evidence>
<dbReference type="RefSeq" id="WP_116207426.1">
    <property type="nucleotide sequence ID" value="NZ_QUNR01000001.1"/>
</dbReference>
<dbReference type="GO" id="GO:0009245">
    <property type="term" value="P:lipid A biosynthetic process"/>
    <property type="evidence" value="ECO:0007669"/>
    <property type="project" value="TreeGrafter"/>
</dbReference>
<evidence type="ECO:0000256" key="11">
    <source>
        <dbReference type="PIRSR" id="PIRSR639901-2"/>
    </source>
</evidence>
<evidence type="ECO:0000256" key="3">
    <source>
        <dbReference type="ARBA" id="ARBA00006380"/>
    </source>
</evidence>
<dbReference type="InterPro" id="IPR007507">
    <property type="entry name" value="Glycos_transf_N"/>
</dbReference>
<dbReference type="OrthoDB" id="9789797at2"/>